<feature type="domain" description="N-acetyltransferase" evidence="1">
    <location>
        <begin position="14"/>
        <end position="172"/>
    </location>
</feature>
<organism evidence="2 3">
    <name type="scientific">Streptomyces formicae</name>
    <dbReference type="NCBI Taxonomy" id="1616117"/>
    <lineage>
        <taxon>Bacteria</taxon>
        <taxon>Bacillati</taxon>
        <taxon>Actinomycetota</taxon>
        <taxon>Actinomycetes</taxon>
        <taxon>Kitasatosporales</taxon>
        <taxon>Streptomycetaceae</taxon>
        <taxon>Streptomyces</taxon>
    </lineage>
</organism>
<reference evidence="2 3" key="1">
    <citation type="submission" date="2021-03" db="EMBL/GenBank/DDBJ databases">
        <title>Complete genome of Streptomyces formicae strain 1H-GS9 (DSM 100524).</title>
        <authorList>
            <person name="Atanasov K.E."/>
            <person name="Altabella T."/>
            <person name="Ferrer A."/>
        </authorList>
    </citation>
    <scope>NUCLEOTIDE SEQUENCE [LARGE SCALE GENOMIC DNA]</scope>
    <source>
        <strain evidence="2 3">1H-GS9</strain>
    </source>
</reference>
<keyword evidence="3" id="KW-1185">Reference proteome</keyword>
<proteinExistence type="predicted"/>
<dbReference type="Pfam" id="PF13673">
    <property type="entry name" value="Acetyltransf_10"/>
    <property type="match status" value="1"/>
</dbReference>
<evidence type="ECO:0000313" key="2">
    <source>
        <dbReference type="EMBL" id="UNM12684.1"/>
    </source>
</evidence>
<dbReference type="PROSITE" id="PS51186">
    <property type="entry name" value="GNAT"/>
    <property type="match status" value="1"/>
</dbReference>
<accession>A0ABY3WMK3</accession>
<evidence type="ECO:0000259" key="1">
    <source>
        <dbReference type="PROSITE" id="PS51186"/>
    </source>
</evidence>
<sequence length="174" mass="19522">MTIELKHFGHEDAGKIRELLLDIHAEVHSNSDDPFRARTRFAGFVDNWSALPSWSCVIGYDGGRPAGFAYGAQFAAGRWWKGSQLPDGYGDAPSFALSELMVLPPWRKQGVSRQLHEALVVSRHQEPRATLLVDVSHPKVVDLYESWGYRKVDEQKPFEDSPVFAVMVKALAND</sequence>
<dbReference type="RefSeq" id="WP_242331299.1">
    <property type="nucleotide sequence ID" value="NZ_CP071872.1"/>
</dbReference>
<dbReference type="Proteomes" id="UP000828924">
    <property type="component" value="Chromosome"/>
</dbReference>
<dbReference type="InterPro" id="IPR000182">
    <property type="entry name" value="GNAT_dom"/>
</dbReference>
<name>A0ABY3WMK3_9ACTN</name>
<protein>
    <submittedName>
        <fullName evidence="2">GNAT family N-acetyltransferase</fullName>
    </submittedName>
</protein>
<dbReference type="CDD" id="cd04301">
    <property type="entry name" value="NAT_SF"/>
    <property type="match status" value="1"/>
</dbReference>
<dbReference type="EMBL" id="CP071872">
    <property type="protein sequence ID" value="UNM12684.1"/>
    <property type="molecule type" value="Genomic_DNA"/>
</dbReference>
<evidence type="ECO:0000313" key="3">
    <source>
        <dbReference type="Proteomes" id="UP000828924"/>
    </source>
</evidence>
<gene>
    <name evidence="2" type="ORF">J4032_15170</name>
</gene>